<keyword evidence="3" id="KW-1185">Reference proteome</keyword>
<dbReference type="EMBL" id="JAPFFI010000007">
    <property type="protein sequence ID" value="KAJ6387814.1"/>
    <property type="molecule type" value="Genomic_DNA"/>
</dbReference>
<reference evidence="2" key="2">
    <citation type="journal article" date="2023" name="Int. J. Mol. Sci.">
        <title>De Novo Assembly and Annotation of 11 Diverse Shrub Willow (Salix) Genomes Reveals Novel Gene Organization in Sex-Linked Regions.</title>
        <authorList>
            <person name="Hyden B."/>
            <person name="Feng K."/>
            <person name="Yates T.B."/>
            <person name="Jawdy S."/>
            <person name="Cereghino C."/>
            <person name="Smart L.B."/>
            <person name="Muchero W."/>
        </authorList>
    </citation>
    <scope>NUCLEOTIDE SEQUENCE</scope>
    <source>
        <tissue evidence="2">Shoot tip</tissue>
    </source>
</reference>
<name>A0ABQ9BP91_9ROSI</name>
<reference evidence="2" key="1">
    <citation type="submission" date="2022-10" db="EMBL/GenBank/DDBJ databases">
        <authorList>
            <person name="Hyden B.L."/>
            <person name="Feng K."/>
            <person name="Yates T."/>
            <person name="Jawdy S."/>
            <person name="Smart L.B."/>
            <person name="Muchero W."/>
        </authorList>
    </citation>
    <scope>NUCLEOTIDE SEQUENCE</scope>
    <source>
        <tissue evidence="2">Shoot tip</tissue>
    </source>
</reference>
<comment type="caution">
    <text evidence="2">The sequence shown here is derived from an EMBL/GenBank/DDBJ whole genome shotgun (WGS) entry which is preliminary data.</text>
</comment>
<accession>A0ABQ9BP91</accession>
<sequence>MEETRQQVAQIREMLAAGINLNANNGPPADVVRTEELPEANLVNRRRNPKHLAYNPTADDDSDEEDAMGY</sequence>
<feature type="compositionally biased region" description="Acidic residues" evidence="1">
    <location>
        <begin position="58"/>
        <end position="70"/>
    </location>
</feature>
<evidence type="ECO:0000313" key="3">
    <source>
        <dbReference type="Proteomes" id="UP001141253"/>
    </source>
</evidence>
<evidence type="ECO:0000256" key="1">
    <source>
        <dbReference type="SAM" id="MobiDB-lite"/>
    </source>
</evidence>
<feature type="non-terminal residue" evidence="2">
    <location>
        <position position="70"/>
    </location>
</feature>
<dbReference type="Proteomes" id="UP001141253">
    <property type="component" value="Chromosome 3"/>
</dbReference>
<organism evidence="2 3">
    <name type="scientific">Salix suchowensis</name>
    <dbReference type="NCBI Taxonomy" id="1278906"/>
    <lineage>
        <taxon>Eukaryota</taxon>
        <taxon>Viridiplantae</taxon>
        <taxon>Streptophyta</taxon>
        <taxon>Embryophyta</taxon>
        <taxon>Tracheophyta</taxon>
        <taxon>Spermatophyta</taxon>
        <taxon>Magnoliopsida</taxon>
        <taxon>eudicotyledons</taxon>
        <taxon>Gunneridae</taxon>
        <taxon>Pentapetalae</taxon>
        <taxon>rosids</taxon>
        <taxon>fabids</taxon>
        <taxon>Malpighiales</taxon>
        <taxon>Salicaceae</taxon>
        <taxon>Saliceae</taxon>
        <taxon>Salix</taxon>
    </lineage>
</organism>
<proteinExistence type="predicted"/>
<evidence type="ECO:0000313" key="2">
    <source>
        <dbReference type="EMBL" id="KAJ6387814.1"/>
    </source>
</evidence>
<protein>
    <submittedName>
        <fullName evidence="2">Uncharacterized protein</fullName>
    </submittedName>
</protein>
<gene>
    <name evidence="2" type="ORF">OIU77_026392</name>
</gene>
<feature type="region of interest" description="Disordered" evidence="1">
    <location>
        <begin position="45"/>
        <end position="70"/>
    </location>
</feature>